<sequence length="153" mass="17799">MLLLTTVLYFIWLYQLFKRARLVHSRDTLYHPGWAIGYHFIPVLNWIMPASIIWRLNKEQVKRLNVPSLHLGIIIWWGFILLSGFITFTFSFNLDGEAAMTVGDMRFDAIIRAISDLIRVISGATLLVLIQMLTKRLFMSEVVETRKTSVAER</sequence>
<gene>
    <name evidence="3" type="ORF">HUG20_16830</name>
</gene>
<evidence type="ECO:0000256" key="1">
    <source>
        <dbReference type="SAM" id="Phobius"/>
    </source>
</evidence>
<reference evidence="3 4" key="1">
    <citation type="submission" date="2020-06" db="EMBL/GenBank/DDBJ databases">
        <title>Genomic analysis of Salicibibacter sp. NKC21-4.</title>
        <authorList>
            <person name="Oh Y.J."/>
        </authorList>
    </citation>
    <scope>NUCLEOTIDE SEQUENCE [LARGE SCALE GENOMIC DNA]</scope>
    <source>
        <strain evidence="3 4">NKC21-4</strain>
    </source>
</reference>
<evidence type="ECO:0000313" key="3">
    <source>
        <dbReference type="EMBL" id="QQK81409.1"/>
    </source>
</evidence>
<keyword evidence="1" id="KW-0472">Membrane</keyword>
<dbReference type="EMBL" id="CP054706">
    <property type="protein sequence ID" value="QQK81409.1"/>
    <property type="molecule type" value="Genomic_DNA"/>
</dbReference>
<evidence type="ECO:0000259" key="2">
    <source>
        <dbReference type="Pfam" id="PF14219"/>
    </source>
</evidence>
<keyword evidence="1" id="KW-1133">Transmembrane helix</keyword>
<dbReference type="AlphaFoldDB" id="A0A7T7CGR7"/>
<name>A0A7T7CGR7_9BACI</name>
<dbReference type="KEGG" id="scib:HUG20_16830"/>
<dbReference type="Pfam" id="PF14219">
    <property type="entry name" value="DUF4328"/>
    <property type="match status" value="1"/>
</dbReference>
<evidence type="ECO:0000313" key="4">
    <source>
        <dbReference type="Proteomes" id="UP000595349"/>
    </source>
</evidence>
<feature type="transmembrane region" description="Helical" evidence="1">
    <location>
        <begin position="68"/>
        <end position="90"/>
    </location>
</feature>
<proteinExistence type="predicted"/>
<keyword evidence="4" id="KW-1185">Reference proteome</keyword>
<feature type="transmembrane region" description="Helical" evidence="1">
    <location>
        <begin position="110"/>
        <end position="130"/>
    </location>
</feature>
<dbReference type="InterPro" id="IPR025565">
    <property type="entry name" value="DUF4328"/>
</dbReference>
<dbReference type="RefSeq" id="WP_200085836.1">
    <property type="nucleotide sequence ID" value="NZ_CP054706.1"/>
</dbReference>
<feature type="domain" description="DUF4328" evidence="2">
    <location>
        <begin position="2"/>
        <end position="134"/>
    </location>
</feature>
<protein>
    <submittedName>
        <fullName evidence="3">DUF4328 domain-containing protein</fullName>
    </submittedName>
</protein>
<organism evidence="3 4">
    <name type="scientific">Salicibibacter cibi</name>
    <dbReference type="NCBI Taxonomy" id="2743001"/>
    <lineage>
        <taxon>Bacteria</taxon>
        <taxon>Bacillati</taxon>
        <taxon>Bacillota</taxon>
        <taxon>Bacilli</taxon>
        <taxon>Bacillales</taxon>
        <taxon>Bacillaceae</taxon>
        <taxon>Salicibibacter</taxon>
    </lineage>
</organism>
<dbReference type="Proteomes" id="UP000595349">
    <property type="component" value="Chromosome"/>
</dbReference>
<accession>A0A7T7CGR7</accession>
<feature type="transmembrane region" description="Helical" evidence="1">
    <location>
        <begin position="35"/>
        <end position="56"/>
    </location>
</feature>
<keyword evidence="1" id="KW-0812">Transmembrane</keyword>